<evidence type="ECO:0000313" key="3">
    <source>
        <dbReference type="Proteomes" id="UP000032683"/>
    </source>
</evidence>
<feature type="region of interest" description="Disordered" evidence="1">
    <location>
        <begin position="76"/>
        <end position="105"/>
    </location>
</feature>
<feature type="compositionally biased region" description="Polar residues" evidence="1">
    <location>
        <begin position="76"/>
        <end position="92"/>
    </location>
</feature>
<dbReference type="Proteomes" id="UP000032683">
    <property type="component" value="Unassembled WGS sequence"/>
</dbReference>
<dbReference type="AlphaFoldDB" id="A0A0D6QAM2"/>
<feature type="compositionally biased region" description="Basic and acidic residues" evidence="1">
    <location>
        <begin position="93"/>
        <end position="105"/>
    </location>
</feature>
<comment type="caution">
    <text evidence="2">The sequence shown here is derived from an EMBL/GenBank/DDBJ whole genome shotgun (WGS) entry which is preliminary data.</text>
</comment>
<accession>A0A0D6QAM2</accession>
<sequence>MKIGKTCGLSAMTHGYPLKGHDKRPTWTKHRLAEKARHRNDQRGWTALPWKIREFSLIETVNALRGDLTVRTHGTSLSQTGFNLHPTVQRSDTTNDERRAMAETG</sequence>
<organism evidence="2 3">
    <name type="scientific">Komagataeibacter xylinus NBRC 13693</name>
    <dbReference type="NCBI Taxonomy" id="1234668"/>
    <lineage>
        <taxon>Bacteria</taxon>
        <taxon>Pseudomonadati</taxon>
        <taxon>Pseudomonadota</taxon>
        <taxon>Alphaproteobacteria</taxon>
        <taxon>Acetobacterales</taxon>
        <taxon>Acetobacteraceae</taxon>
        <taxon>Komagataeibacter</taxon>
    </lineage>
</organism>
<name>A0A0D6QAM2_KOMXY</name>
<evidence type="ECO:0000313" key="2">
    <source>
        <dbReference type="EMBL" id="GAO00384.1"/>
    </source>
</evidence>
<evidence type="ECO:0000256" key="1">
    <source>
        <dbReference type="SAM" id="MobiDB-lite"/>
    </source>
</evidence>
<protein>
    <submittedName>
        <fullName evidence="2">Uncharacterized protein</fullName>
    </submittedName>
</protein>
<dbReference type="EMBL" id="BANJ01000046">
    <property type="protein sequence ID" value="GAO00384.1"/>
    <property type="molecule type" value="Genomic_DNA"/>
</dbReference>
<gene>
    <name evidence="2" type="ORF">Gxy13693_046_010</name>
</gene>
<reference evidence="2 3" key="1">
    <citation type="submission" date="2012-11" db="EMBL/GenBank/DDBJ databases">
        <title>Whole genome sequence of Gluconacetobacter xylinus NBRC 13693.</title>
        <authorList>
            <person name="Azuma Y."/>
            <person name="Higashiura N."/>
            <person name="Hirakawa H."/>
            <person name="Matsushita K."/>
        </authorList>
    </citation>
    <scope>NUCLEOTIDE SEQUENCE [LARGE SCALE GENOMIC DNA]</scope>
    <source>
        <strain evidence="2 3">NBRC 13693</strain>
    </source>
</reference>
<proteinExistence type="predicted"/>